<proteinExistence type="predicted"/>
<sequence>MSYRNNKDKEKIIEIEPFEIGISQNPKNSEYLNLQNQNFQKGLNYGISNLKMEKFLILIST</sequence>
<gene>
    <name evidence="1" type="ORF">LCGC14_1262080</name>
</gene>
<evidence type="ECO:0000313" key="1">
    <source>
        <dbReference type="EMBL" id="KKM88110.1"/>
    </source>
</evidence>
<comment type="caution">
    <text evidence="1">The sequence shown here is derived from an EMBL/GenBank/DDBJ whole genome shotgun (WGS) entry which is preliminary data.</text>
</comment>
<dbReference type="AlphaFoldDB" id="A0A0F9NH43"/>
<reference evidence="1" key="1">
    <citation type="journal article" date="2015" name="Nature">
        <title>Complex archaea that bridge the gap between prokaryotes and eukaryotes.</title>
        <authorList>
            <person name="Spang A."/>
            <person name="Saw J.H."/>
            <person name="Jorgensen S.L."/>
            <person name="Zaremba-Niedzwiedzka K."/>
            <person name="Martijn J."/>
            <person name="Lind A.E."/>
            <person name="van Eijk R."/>
            <person name="Schleper C."/>
            <person name="Guy L."/>
            <person name="Ettema T.J."/>
        </authorList>
    </citation>
    <scope>NUCLEOTIDE SEQUENCE</scope>
</reference>
<accession>A0A0F9NH43</accession>
<name>A0A0F9NH43_9ZZZZ</name>
<dbReference type="EMBL" id="LAZR01007007">
    <property type="protein sequence ID" value="KKM88110.1"/>
    <property type="molecule type" value="Genomic_DNA"/>
</dbReference>
<organism evidence="1">
    <name type="scientific">marine sediment metagenome</name>
    <dbReference type="NCBI Taxonomy" id="412755"/>
    <lineage>
        <taxon>unclassified sequences</taxon>
        <taxon>metagenomes</taxon>
        <taxon>ecological metagenomes</taxon>
    </lineage>
</organism>
<protein>
    <submittedName>
        <fullName evidence="1">Uncharacterized protein</fullName>
    </submittedName>
</protein>